<dbReference type="Gene3D" id="3.30.70.270">
    <property type="match status" value="2"/>
</dbReference>
<dbReference type="EMBL" id="JAYMGO010000009">
    <property type="protein sequence ID" value="KAL1268751.1"/>
    <property type="molecule type" value="Genomic_DNA"/>
</dbReference>
<evidence type="ECO:0000313" key="11">
    <source>
        <dbReference type="Proteomes" id="UP001558613"/>
    </source>
</evidence>
<dbReference type="EC" id="3.1.26.4" evidence="2"/>
<keyword evidence="5" id="KW-0540">Nuclease</keyword>
<evidence type="ECO:0000256" key="5">
    <source>
        <dbReference type="ARBA" id="ARBA00022722"/>
    </source>
</evidence>
<dbReference type="InterPro" id="IPR000477">
    <property type="entry name" value="RT_dom"/>
</dbReference>
<dbReference type="PANTHER" id="PTHR37984">
    <property type="entry name" value="PROTEIN CBG26694"/>
    <property type="match status" value="1"/>
</dbReference>
<accession>A0ABR3MVR9</accession>
<dbReference type="InterPro" id="IPR043502">
    <property type="entry name" value="DNA/RNA_pol_sf"/>
</dbReference>
<dbReference type="InterPro" id="IPR050951">
    <property type="entry name" value="Retrovirus_Pol_polyprotein"/>
</dbReference>
<comment type="similarity">
    <text evidence="1">Belongs to the beta type-B retroviral polymerase family. HERV class-II K(HML-2) pol subfamily.</text>
</comment>
<dbReference type="InterPro" id="IPR043128">
    <property type="entry name" value="Rev_trsase/Diguanyl_cyclase"/>
</dbReference>
<feature type="domain" description="Reverse transcriptase" evidence="9">
    <location>
        <begin position="1"/>
        <end position="67"/>
    </location>
</feature>
<protein>
    <recommendedName>
        <fullName evidence="2">ribonuclease H</fullName>
        <ecNumber evidence="2">3.1.26.4</ecNumber>
    </recommendedName>
</protein>
<dbReference type="Pfam" id="PF00078">
    <property type="entry name" value="RVT_1"/>
    <property type="match status" value="1"/>
</dbReference>
<sequence length="269" mass="30543">MNSVLAGLIYKSCAVYLDDIVVASPMFEQHLADLKEVLARLESAGLSVKLEKCQFCRSELTFLGYNVTTNGVQPNKDKVKAVTDFGTPTNVKQVRQFLGLTSYYRRFIHDYARHAEPLFALTRPYIEGLHVTVFSDHSSLRWLMSRPNLTGRLARWSLRLQDFDFDIVHRPGTINKVPDVLSRNPVPSCEAPLEVLPDYAIIGGLDLPPVIFSDREHLRQMQLNDPVTERLLRMLEGQEDGNGEEVSQYVIQDGLLYFVDDKVSLIFTP</sequence>
<reference evidence="10 11" key="1">
    <citation type="submission" date="2023-09" db="EMBL/GenBank/DDBJ databases">
        <authorList>
            <person name="Wang M."/>
        </authorList>
    </citation>
    <scope>NUCLEOTIDE SEQUENCE [LARGE SCALE GENOMIC DNA]</scope>
    <source>
        <strain evidence="10">GT-2023</strain>
        <tissue evidence="10">Liver</tissue>
    </source>
</reference>
<organism evidence="10 11">
    <name type="scientific">Cirrhinus molitorella</name>
    <name type="common">mud carp</name>
    <dbReference type="NCBI Taxonomy" id="172907"/>
    <lineage>
        <taxon>Eukaryota</taxon>
        <taxon>Metazoa</taxon>
        <taxon>Chordata</taxon>
        <taxon>Craniata</taxon>
        <taxon>Vertebrata</taxon>
        <taxon>Euteleostomi</taxon>
        <taxon>Actinopterygii</taxon>
        <taxon>Neopterygii</taxon>
        <taxon>Teleostei</taxon>
        <taxon>Ostariophysi</taxon>
        <taxon>Cypriniformes</taxon>
        <taxon>Cyprinidae</taxon>
        <taxon>Labeoninae</taxon>
        <taxon>Labeonini</taxon>
        <taxon>Cirrhinus</taxon>
    </lineage>
</organism>
<evidence type="ECO:0000313" key="10">
    <source>
        <dbReference type="EMBL" id="KAL1268751.1"/>
    </source>
</evidence>
<dbReference type="PROSITE" id="PS50878">
    <property type="entry name" value="RT_POL"/>
    <property type="match status" value="1"/>
</dbReference>
<evidence type="ECO:0000259" key="9">
    <source>
        <dbReference type="PROSITE" id="PS50878"/>
    </source>
</evidence>
<keyword evidence="3" id="KW-0808">Transferase</keyword>
<keyword evidence="6" id="KW-0255">Endonuclease</keyword>
<dbReference type="Pfam" id="PF17917">
    <property type="entry name" value="RT_RNaseH"/>
    <property type="match status" value="1"/>
</dbReference>
<dbReference type="PANTHER" id="PTHR37984:SF5">
    <property type="entry name" value="PROTEIN NYNRIN-LIKE"/>
    <property type="match status" value="1"/>
</dbReference>
<proteinExistence type="inferred from homology"/>
<evidence type="ECO:0000256" key="8">
    <source>
        <dbReference type="ARBA" id="ARBA00022918"/>
    </source>
</evidence>
<keyword evidence="4" id="KW-0548">Nucleotidyltransferase</keyword>
<evidence type="ECO:0000256" key="6">
    <source>
        <dbReference type="ARBA" id="ARBA00022759"/>
    </source>
</evidence>
<dbReference type="Proteomes" id="UP001558613">
    <property type="component" value="Unassembled WGS sequence"/>
</dbReference>
<evidence type="ECO:0000256" key="3">
    <source>
        <dbReference type="ARBA" id="ARBA00022679"/>
    </source>
</evidence>
<evidence type="ECO:0000256" key="1">
    <source>
        <dbReference type="ARBA" id="ARBA00010879"/>
    </source>
</evidence>
<comment type="caution">
    <text evidence="10">The sequence shown here is derived from an EMBL/GenBank/DDBJ whole genome shotgun (WGS) entry which is preliminary data.</text>
</comment>
<evidence type="ECO:0000256" key="2">
    <source>
        <dbReference type="ARBA" id="ARBA00012180"/>
    </source>
</evidence>
<name>A0ABR3MVR9_9TELE</name>
<evidence type="ECO:0000256" key="4">
    <source>
        <dbReference type="ARBA" id="ARBA00022695"/>
    </source>
</evidence>
<dbReference type="CDD" id="cd09274">
    <property type="entry name" value="RNase_HI_RT_Ty3"/>
    <property type="match status" value="1"/>
</dbReference>
<keyword evidence="11" id="KW-1185">Reference proteome</keyword>
<gene>
    <name evidence="10" type="ORF">QQF64_034114</name>
</gene>
<dbReference type="InterPro" id="IPR041373">
    <property type="entry name" value="RT_RNaseH"/>
</dbReference>
<keyword evidence="7" id="KW-0378">Hydrolase</keyword>
<evidence type="ECO:0000256" key="7">
    <source>
        <dbReference type="ARBA" id="ARBA00022801"/>
    </source>
</evidence>
<dbReference type="SUPFAM" id="SSF56672">
    <property type="entry name" value="DNA/RNA polymerases"/>
    <property type="match status" value="1"/>
</dbReference>
<keyword evidence="8" id="KW-0695">RNA-directed DNA polymerase</keyword>